<dbReference type="CDD" id="cd09176">
    <property type="entry name" value="PLDc_unchar6"/>
    <property type="match status" value="1"/>
</dbReference>
<dbReference type="Gene3D" id="3.30.870.10">
    <property type="entry name" value="Endonuclease Chain A"/>
    <property type="match status" value="1"/>
</dbReference>
<dbReference type="EMBL" id="CP045309">
    <property type="protein sequence ID" value="QGL47125.1"/>
    <property type="molecule type" value="Genomic_DNA"/>
</dbReference>
<name>A0AAJ3DLG9_9ACTN</name>
<dbReference type="InterPro" id="IPR059166">
    <property type="entry name" value="PLD-like_cat"/>
</dbReference>
<sequence length="583" mass="62551">MLAPDSRALLLDALRPPPGGRLSRAVALTFTLDLESLLVAPLAFAAHGLRESTDPIAVMEGVRHCADRIDVFCQAGQIVVPPTASALLAFVEPMVHQVRRPGPGRLFHPKLWALRFHDEATGETSLRLLVLSRNLTKDRSWDVCLRLDGVIGTRRLVANRPVVELLRQAMRLAVAPLPPHRQAAIEALGEDLRRAEWEYPEGAREMFFHALGVPGARLPDFGGTRHLVVSPFCTPGGLDRCAPSGQPALVSRQETLDCLPEESLTGVQALVINALAGLPAEGAPSGQEVLAGLHAKLYVVEKGHQARVLLGSANATDAAFGGNVELLVELVGSRTQWGIDALVGPTAGFREILEPHERHNAIEPEPEVADLRELIRDIAAIPLTAAVTSDADSYHIRLASEDALPDALGVRITAQLHTRRGEVVVLAPGQPVDATFSGLALVDVTPFVAISVEDSTGREQTVVLAALVGDPEHRLDHVIAAQIDTPEKFLQFLLLMLGLGTEAIATVGGEAGEIGAWRSGATGILELLLNALVDRPEQLDDLARLVTRIEASGNGERLLPPGFVELWRVISTARDMITEAVRS</sequence>
<gene>
    <name evidence="2" type="ORF">G3561_11310</name>
    <name evidence="3" type="ORF">GCE86_08720</name>
</gene>
<reference evidence="2 5" key="2">
    <citation type="submission" date="2020-02" db="EMBL/GenBank/DDBJ databases">
        <title>WGS of Micromonospora spp. isolated from hot spring.</title>
        <authorList>
            <person name="Thawai C."/>
        </authorList>
    </citation>
    <scope>NUCLEOTIDE SEQUENCE [LARGE SCALE GENOMIC DNA]</scope>
    <source>
        <strain evidence="2 5">TMS7</strain>
    </source>
</reference>
<feature type="domain" description="PLD phosphodiesterase" evidence="1">
    <location>
        <begin position="289"/>
        <end position="319"/>
    </location>
</feature>
<evidence type="ECO:0000259" key="1">
    <source>
        <dbReference type="PROSITE" id="PS50035"/>
    </source>
</evidence>
<evidence type="ECO:0000313" key="2">
    <source>
        <dbReference type="EMBL" id="NES28130.1"/>
    </source>
</evidence>
<dbReference type="EMBL" id="JAAHBZ010000003">
    <property type="protein sequence ID" value="NES28130.1"/>
    <property type="molecule type" value="Genomic_DNA"/>
</dbReference>
<dbReference type="Proteomes" id="UP000402241">
    <property type="component" value="Chromosome"/>
</dbReference>
<protein>
    <recommendedName>
        <fullName evidence="1">PLD phosphodiesterase domain-containing protein</fullName>
    </recommendedName>
</protein>
<proteinExistence type="predicted"/>
<dbReference type="PROSITE" id="PS50035">
    <property type="entry name" value="PLD"/>
    <property type="match status" value="1"/>
</dbReference>
<organism evidence="2 5">
    <name type="scientific">Micromonospora terminaliae</name>
    <dbReference type="NCBI Taxonomy" id="1914461"/>
    <lineage>
        <taxon>Bacteria</taxon>
        <taxon>Bacillati</taxon>
        <taxon>Actinomycetota</taxon>
        <taxon>Actinomycetes</taxon>
        <taxon>Micromonosporales</taxon>
        <taxon>Micromonosporaceae</taxon>
        <taxon>Micromonospora</taxon>
    </lineage>
</organism>
<dbReference type="GO" id="GO:0003824">
    <property type="term" value="F:catalytic activity"/>
    <property type="evidence" value="ECO:0007669"/>
    <property type="project" value="InterPro"/>
</dbReference>
<dbReference type="InterPro" id="IPR001736">
    <property type="entry name" value="PLipase_D/transphosphatidylase"/>
</dbReference>
<keyword evidence="4" id="KW-1185">Reference proteome</keyword>
<evidence type="ECO:0000313" key="3">
    <source>
        <dbReference type="EMBL" id="QGL47125.1"/>
    </source>
</evidence>
<dbReference type="GO" id="GO:0006793">
    <property type="term" value="P:phosphorus metabolic process"/>
    <property type="evidence" value="ECO:0007669"/>
    <property type="project" value="UniProtKB-ARBA"/>
</dbReference>
<evidence type="ECO:0000313" key="5">
    <source>
        <dbReference type="Proteomes" id="UP000477779"/>
    </source>
</evidence>
<dbReference type="Proteomes" id="UP000477779">
    <property type="component" value="Unassembled WGS sequence"/>
</dbReference>
<reference evidence="3 4" key="1">
    <citation type="submission" date="2019-10" db="EMBL/GenBank/DDBJ databases">
        <title>Genome Sequence of Micromonospora terminaliae DSM 101760.</title>
        <authorList>
            <person name="Guo L."/>
        </authorList>
    </citation>
    <scope>NUCLEOTIDE SEQUENCE [LARGE SCALE GENOMIC DNA]</scope>
    <source>
        <strain evidence="3 4">DSM 101760</strain>
    </source>
</reference>
<dbReference type="AlphaFoldDB" id="A0AAJ3DLG9"/>
<evidence type="ECO:0000313" key="4">
    <source>
        <dbReference type="Proteomes" id="UP000402241"/>
    </source>
</evidence>
<accession>A0AAJ3DLG9</accession>
<dbReference type="RefSeq" id="WP_154226470.1">
    <property type="nucleotide sequence ID" value="NZ_CP045309.1"/>
</dbReference>